<evidence type="ECO:0000256" key="1">
    <source>
        <dbReference type="SAM" id="MobiDB-lite"/>
    </source>
</evidence>
<feature type="compositionally biased region" description="Low complexity" evidence="1">
    <location>
        <begin position="68"/>
        <end position="79"/>
    </location>
</feature>
<feature type="compositionally biased region" description="Low complexity" evidence="1">
    <location>
        <begin position="35"/>
        <end position="46"/>
    </location>
</feature>
<dbReference type="RefSeq" id="WP_267989799.1">
    <property type="nucleotide sequence ID" value="NZ_JAPJZI010000001.1"/>
</dbReference>
<feature type="compositionally biased region" description="Basic and acidic residues" evidence="1">
    <location>
        <begin position="169"/>
        <end position="180"/>
    </location>
</feature>
<comment type="caution">
    <text evidence="2">The sequence shown here is derived from an EMBL/GenBank/DDBJ whole genome shotgun (WGS) entry which is preliminary data.</text>
</comment>
<dbReference type="Proteomes" id="UP001151234">
    <property type="component" value="Unassembled WGS sequence"/>
</dbReference>
<keyword evidence="3" id="KW-1185">Reference proteome</keyword>
<feature type="compositionally biased region" description="Polar residues" evidence="1">
    <location>
        <begin position="183"/>
        <end position="192"/>
    </location>
</feature>
<feature type="region of interest" description="Disordered" evidence="1">
    <location>
        <begin position="19"/>
        <end position="200"/>
    </location>
</feature>
<organism evidence="2 3">
    <name type="scientific">Hoeflea prorocentri</name>
    <dbReference type="NCBI Taxonomy" id="1922333"/>
    <lineage>
        <taxon>Bacteria</taxon>
        <taxon>Pseudomonadati</taxon>
        <taxon>Pseudomonadota</taxon>
        <taxon>Alphaproteobacteria</taxon>
        <taxon>Hyphomicrobiales</taxon>
        <taxon>Rhizobiaceae</taxon>
        <taxon>Hoeflea</taxon>
    </lineage>
</organism>
<evidence type="ECO:0000313" key="2">
    <source>
        <dbReference type="EMBL" id="MDA5398370.1"/>
    </source>
</evidence>
<dbReference type="EMBL" id="JAPJZI010000001">
    <property type="protein sequence ID" value="MDA5398370.1"/>
    <property type="molecule type" value="Genomic_DNA"/>
</dbReference>
<evidence type="ECO:0000313" key="3">
    <source>
        <dbReference type="Proteomes" id="UP001151234"/>
    </source>
</evidence>
<reference evidence="2" key="1">
    <citation type="submission" date="2022-11" db="EMBL/GenBank/DDBJ databases">
        <title>Draft genome sequence of Hoeflea poritis E7-10 and Hoeflea prorocentri PM5-8, separated from scleractinian coral Porites lutea and marine dinoflagellate.</title>
        <authorList>
            <person name="Zhang G."/>
            <person name="Wei Q."/>
            <person name="Cai L."/>
        </authorList>
    </citation>
    <scope>NUCLEOTIDE SEQUENCE</scope>
    <source>
        <strain evidence="2">PM5-8</strain>
    </source>
</reference>
<proteinExistence type="predicted"/>
<feature type="compositionally biased region" description="Basic and acidic residues" evidence="1">
    <location>
        <begin position="50"/>
        <end position="67"/>
    </location>
</feature>
<dbReference type="AlphaFoldDB" id="A0A9X3UHJ8"/>
<dbReference type="InterPro" id="IPR019632">
    <property type="entry name" value="DUF2497"/>
</dbReference>
<gene>
    <name evidence="2" type="ORF">OQ273_07270</name>
</gene>
<name>A0A9X3UHJ8_9HYPH</name>
<accession>A0A9X3UHJ8</accession>
<dbReference type="Pfam" id="PF10691">
    <property type="entry name" value="DUF2497"/>
    <property type="match status" value="1"/>
</dbReference>
<sequence>MAQANVASEPSMEEILASIRKIIESNDDAEGDGAEGFPPADDAPAPLTAKSEEELAAKGSKADDFKRSSPSADSPLGSSNPPKPVMPLGKEAGPGVQRETFAPRGLPGDPARTKPPATPMSAPKQPVSLAQLAAEADSGLSPRSEQGSRPGDAVTESEQKPVVLNGPGRSDERSAPKEETMAPQGQSESSLLDTPAKAPALISPQAGAKVAASFDNLNDALVNGPSRSFDEIAEDMLRPMLQQWLDDNLPTLVERLVREEIERVARGR</sequence>
<protein>
    <submittedName>
        <fullName evidence="2">PopZ family protein</fullName>
    </submittedName>
</protein>